<proteinExistence type="predicted"/>
<sequence length="171" mass="18924">MPVECLMQRHQLDVHQNASIRVKVDNHGEVVIVSIDGLLVSQEVRVLAIDSRTDLALLEMPNLPESFPPLHTFPLAADGVQTGEHLHTVGHPGLYIYSTRSGRVSFPCRSVPSPVPSRTNLPPSFHLVEVSFLAPPGFSGGRLIDTLGRVVFVNYCIELGNYNYISLFVRR</sequence>
<organism evidence="1 2">
    <name type="scientific">Vaccinium darrowii</name>
    <dbReference type="NCBI Taxonomy" id="229202"/>
    <lineage>
        <taxon>Eukaryota</taxon>
        <taxon>Viridiplantae</taxon>
        <taxon>Streptophyta</taxon>
        <taxon>Embryophyta</taxon>
        <taxon>Tracheophyta</taxon>
        <taxon>Spermatophyta</taxon>
        <taxon>Magnoliopsida</taxon>
        <taxon>eudicotyledons</taxon>
        <taxon>Gunneridae</taxon>
        <taxon>Pentapetalae</taxon>
        <taxon>asterids</taxon>
        <taxon>Ericales</taxon>
        <taxon>Ericaceae</taxon>
        <taxon>Vaccinioideae</taxon>
        <taxon>Vaccinieae</taxon>
        <taxon>Vaccinium</taxon>
    </lineage>
</organism>
<dbReference type="EMBL" id="CM037155">
    <property type="protein sequence ID" value="KAH7847551.1"/>
    <property type="molecule type" value="Genomic_DNA"/>
</dbReference>
<comment type="caution">
    <text evidence="1">The sequence shown here is derived from an EMBL/GenBank/DDBJ whole genome shotgun (WGS) entry which is preliminary data.</text>
</comment>
<evidence type="ECO:0000313" key="1">
    <source>
        <dbReference type="EMBL" id="KAH7847551.1"/>
    </source>
</evidence>
<keyword evidence="2" id="KW-1185">Reference proteome</keyword>
<dbReference type="Proteomes" id="UP000828048">
    <property type="component" value="Chromosome 5"/>
</dbReference>
<protein>
    <submittedName>
        <fullName evidence="1">Uncharacterized protein</fullName>
    </submittedName>
</protein>
<name>A0ACB7Y2I9_9ERIC</name>
<evidence type="ECO:0000313" key="2">
    <source>
        <dbReference type="Proteomes" id="UP000828048"/>
    </source>
</evidence>
<gene>
    <name evidence="1" type="ORF">Vadar_027459</name>
</gene>
<accession>A0ACB7Y2I9</accession>
<reference evidence="1 2" key="1">
    <citation type="journal article" date="2021" name="Hortic Res">
        <title>High-quality reference genome and annotation aids understanding of berry development for evergreen blueberry (Vaccinium darrowii).</title>
        <authorList>
            <person name="Yu J."/>
            <person name="Hulse-Kemp A.M."/>
            <person name="Babiker E."/>
            <person name="Staton M."/>
        </authorList>
    </citation>
    <scope>NUCLEOTIDE SEQUENCE [LARGE SCALE GENOMIC DNA]</scope>
    <source>
        <strain evidence="2">cv. NJ 8807/NJ 8810</strain>
        <tissue evidence="1">Young leaf</tissue>
    </source>
</reference>